<organism evidence="1 2">
    <name type="scientific">Kribbella caucasensis</name>
    <dbReference type="NCBI Taxonomy" id="2512215"/>
    <lineage>
        <taxon>Bacteria</taxon>
        <taxon>Bacillati</taxon>
        <taxon>Actinomycetota</taxon>
        <taxon>Actinomycetes</taxon>
        <taxon>Propionibacteriales</taxon>
        <taxon>Kribbellaceae</taxon>
        <taxon>Kribbella</taxon>
    </lineage>
</organism>
<name>A0A4R6KQ69_9ACTN</name>
<reference evidence="1 2" key="1">
    <citation type="submission" date="2019-03" db="EMBL/GenBank/DDBJ databases">
        <title>Genomic Encyclopedia of Type Strains, Phase III (KMG-III): the genomes of soil and plant-associated and newly described type strains.</title>
        <authorList>
            <person name="Whitman W."/>
        </authorList>
    </citation>
    <scope>NUCLEOTIDE SEQUENCE [LARGE SCALE GENOMIC DNA]</scope>
    <source>
        <strain evidence="1 2">VKM Ac-2527</strain>
    </source>
</reference>
<sequence>MSSARDLNGIGVFAQGAGRVDLTRAIKQTVTASPSALNLGLQSYPHDDDKPVTQPVTYRNDGATPVRLMLALRGGKDTAQVFTLSRSVVDIPAHGTATIDVTADTSKPVADGAYAGWLVATGNGMETRTTVGVGKEIPSYGRKVTVLDRDGKPVTNDENQFAAVFLLDVDHQQAYMAEAGETLKLPRGRYVMDGLYGKVNPGGFGYGDATYFGEPDLVIDGEGELVLDARTAHKIAVQAPVPGADPASGAVGFTRPIGDETFVGGIAITNSFQPGFSPDLYVAQNKTGTAKNFTGFAHLAWAEIPPDQSPDNGFYLDSPYLYHDVVAWPGRFPANPELKTKKYAHLDASYAGEPGTRANNYGFPTLPRKDKGGHVVGLFLFTPAVEMNLPFRRQEYYSADGINWGFETDVFKLLPENEVEYTSIVDSQHVAYPAGRTTPIRWQQGVFGPSLADNRAGLPGKNPVPWVFRDGDSLTVVALMHADGGAGRYGDSLTDSERTTLARDGVELAASDAFKQQTFALPADEAKYTLTKEVKRSPKRFRLSTEITSEWTFRSARTPDGESSALPLMTVRYAPVLDERNRAAAGRFAVPVTVEHQYGADVARVVSLEIEASLDEKTWQRLPVRRTGSGWTATIDQPGSGFVSLRARAKDAAGNEVKQTILRAYELK</sequence>
<protein>
    <submittedName>
        <fullName evidence="1">Uncharacterized protein</fullName>
    </submittedName>
</protein>
<dbReference type="Proteomes" id="UP000295388">
    <property type="component" value="Unassembled WGS sequence"/>
</dbReference>
<dbReference type="AlphaFoldDB" id="A0A4R6KQ69"/>
<dbReference type="OrthoDB" id="5167143at2"/>
<evidence type="ECO:0000313" key="1">
    <source>
        <dbReference type="EMBL" id="TDO52500.1"/>
    </source>
</evidence>
<dbReference type="EMBL" id="SNWQ01000002">
    <property type="protein sequence ID" value="TDO52500.1"/>
    <property type="molecule type" value="Genomic_DNA"/>
</dbReference>
<proteinExistence type="predicted"/>
<evidence type="ECO:0000313" key="2">
    <source>
        <dbReference type="Proteomes" id="UP000295388"/>
    </source>
</evidence>
<dbReference type="RefSeq" id="WP_133798913.1">
    <property type="nucleotide sequence ID" value="NZ_SNWQ01000002.1"/>
</dbReference>
<comment type="caution">
    <text evidence="1">The sequence shown here is derived from an EMBL/GenBank/DDBJ whole genome shotgun (WGS) entry which is preliminary data.</text>
</comment>
<keyword evidence="2" id="KW-1185">Reference proteome</keyword>
<gene>
    <name evidence="1" type="ORF">EV643_102339</name>
</gene>
<accession>A0A4R6KQ69</accession>